<dbReference type="RefSeq" id="WP_115406821.1">
    <property type="nucleotide sequence ID" value="NZ_UGYV01000001.1"/>
</dbReference>
<evidence type="ECO:0000256" key="1">
    <source>
        <dbReference type="SAM" id="Phobius"/>
    </source>
</evidence>
<organism evidence="2 3">
    <name type="scientific">Shewanella morhuae</name>
    <dbReference type="NCBI Taxonomy" id="365591"/>
    <lineage>
        <taxon>Bacteria</taxon>
        <taxon>Pseudomonadati</taxon>
        <taxon>Pseudomonadota</taxon>
        <taxon>Gammaproteobacteria</taxon>
        <taxon>Alteromonadales</taxon>
        <taxon>Shewanellaceae</taxon>
        <taxon>Shewanella</taxon>
    </lineage>
</organism>
<accession>A0A380B2T7</accession>
<dbReference type="AlphaFoldDB" id="A0A380B2T7"/>
<proteinExistence type="predicted"/>
<protein>
    <submittedName>
        <fullName evidence="2">Uncharacterized protein</fullName>
    </submittedName>
</protein>
<name>A0A380B2T7_9GAMM</name>
<feature type="transmembrane region" description="Helical" evidence="1">
    <location>
        <begin position="65"/>
        <end position="85"/>
    </location>
</feature>
<feature type="transmembrane region" description="Helical" evidence="1">
    <location>
        <begin position="111"/>
        <end position="136"/>
    </location>
</feature>
<reference evidence="2 3" key="1">
    <citation type="submission" date="2018-06" db="EMBL/GenBank/DDBJ databases">
        <authorList>
            <consortium name="Pathogen Informatics"/>
            <person name="Doyle S."/>
        </authorList>
    </citation>
    <scope>NUCLEOTIDE SEQUENCE [LARGE SCALE GENOMIC DNA]</scope>
    <source>
        <strain evidence="2 3">NCTC10736</strain>
    </source>
</reference>
<dbReference type="Proteomes" id="UP000255061">
    <property type="component" value="Unassembled WGS sequence"/>
</dbReference>
<keyword evidence="1" id="KW-1133">Transmembrane helix</keyword>
<feature type="transmembrane region" description="Helical" evidence="1">
    <location>
        <begin position="17"/>
        <end position="40"/>
    </location>
</feature>
<keyword evidence="1" id="KW-0812">Transmembrane</keyword>
<gene>
    <name evidence="2" type="ORF">NCTC10736_03438</name>
</gene>
<sequence>MTKEDTKSFLEWTSTHWVMISTITSFILTSIGVIATSSFYEQFGINYIELAELSDFARHTVSQRYIVAFAIFTAATISLIFFNLIKMDKKYYSIKKLNSVKNIRLKWWKTLLLVLFQFLFAFTFSVIYAFFAVLMIQADSDYRNKTISAIINVAATQEKDSLTCVHYLGRIGSNHIFYDGMSKVFVKSVSTVKDIIYIDTLYKNLPNFKDNGTEFTDEYIQWKEKIKKVCGDDYFGKEVIPTKKADRKMGEE</sequence>
<keyword evidence="1" id="KW-0472">Membrane</keyword>
<evidence type="ECO:0000313" key="2">
    <source>
        <dbReference type="EMBL" id="SUI92071.1"/>
    </source>
</evidence>
<dbReference type="EMBL" id="UGYV01000001">
    <property type="protein sequence ID" value="SUI92071.1"/>
    <property type="molecule type" value="Genomic_DNA"/>
</dbReference>
<evidence type="ECO:0000313" key="3">
    <source>
        <dbReference type="Proteomes" id="UP000255061"/>
    </source>
</evidence>